<dbReference type="EMBL" id="JBHFFA010000002">
    <property type="protein sequence ID" value="KAL2643068.1"/>
    <property type="molecule type" value="Genomic_DNA"/>
</dbReference>
<organism evidence="2 3">
    <name type="scientific">Riccia fluitans</name>
    <dbReference type="NCBI Taxonomy" id="41844"/>
    <lineage>
        <taxon>Eukaryota</taxon>
        <taxon>Viridiplantae</taxon>
        <taxon>Streptophyta</taxon>
        <taxon>Embryophyta</taxon>
        <taxon>Marchantiophyta</taxon>
        <taxon>Marchantiopsida</taxon>
        <taxon>Marchantiidae</taxon>
        <taxon>Marchantiales</taxon>
        <taxon>Ricciaceae</taxon>
        <taxon>Riccia</taxon>
    </lineage>
</organism>
<sequence length="140" mass="14642">MRRSLEMRDDGSQKGLLWRFPVVELADWGKLGPGFGYGIGCGVGIGAGIVGGAGIGLGFPGLQFGAGVGAGCGVGVGFGYGLGKGRAYDEKGRYSNIGKWKKRSSGETISEIGVVVDDFLGGIRKAIEALERETEKRRRS</sequence>
<keyword evidence="1" id="KW-1133">Transmembrane helix</keyword>
<keyword evidence="3" id="KW-1185">Reference proteome</keyword>
<evidence type="ECO:0000313" key="3">
    <source>
        <dbReference type="Proteomes" id="UP001605036"/>
    </source>
</evidence>
<evidence type="ECO:0000313" key="2">
    <source>
        <dbReference type="EMBL" id="KAL2643068.1"/>
    </source>
</evidence>
<dbReference type="AlphaFoldDB" id="A0ABD1Z6I8"/>
<keyword evidence="1" id="KW-0812">Transmembrane</keyword>
<reference evidence="2 3" key="1">
    <citation type="submission" date="2024-09" db="EMBL/GenBank/DDBJ databases">
        <title>Chromosome-scale assembly of Riccia fluitans.</title>
        <authorList>
            <person name="Paukszto L."/>
            <person name="Sawicki J."/>
            <person name="Karawczyk K."/>
            <person name="Piernik-Szablinska J."/>
            <person name="Szczecinska M."/>
            <person name="Mazdziarz M."/>
        </authorList>
    </citation>
    <scope>NUCLEOTIDE SEQUENCE [LARGE SCALE GENOMIC DNA]</scope>
    <source>
        <strain evidence="2">Rf_01</strain>
        <tissue evidence="2">Aerial parts of the thallus</tissue>
    </source>
</reference>
<keyword evidence="1" id="KW-0472">Membrane</keyword>
<feature type="transmembrane region" description="Helical" evidence="1">
    <location>
        <begin position="35"/>
        <end position="58"/>
    </location>
</feature>
<dbReference type="Proteomes" id="UP001605036">
    <property type="component" value="Unassembled WGS sequence"/>
</dbReference>
<name>A0ABD1Z6I8_9MARC</name>
<accession>A0ABD1Z6I8</accession>
<evidence type="ECO:0008006" key="4">
    <source>
        <dbReference type="Google" id="ProtNLM"/>
    </source>
</evidence>
<dbReference type="InterPro" id="IPR053288">
    <property type="entry name" value="TGD_Bridge_Protein"/>
</dbReference>
<protein>
    <recommendedName>
        <fullName evidence="4">Glycine-rich protein</fullName>
    </recommendedName>
</protein>
<dbReference type="PANTHER" id="PTHR34201:SF1">
    <property type="entry name" value="GLYCINE-RICH PROTEIN"/>
    <property type="match status" value="1"/>
</dbReference>
<feature type="transmembrane region" description="Helical" evidence="1">
    <location>
        <begin position="64"/>
        <end position="83"/>
    </location>
</feature>
<evidence type="ECO:0000256" key="1">
    <source>
        <dbReference type="SAM" id="Phobius"/>
    </source>
</evidence>
<dbReference type="PANTHER" id="PTHR34201">
    <property type="entry name" value="GLYCINE-RICH PROTEIN"/>
    <property type="match status" value="1"/>
</dbReference>
<gene>
    <name evidence="2" type="ORF">R1flu_010655</name>
</gene>
<proteinExistence type="predicted"/>
<comment type="caution">
    <text evidence="2">The sequence shown here is derived from an EMBL/GenBank/DDBJ whole genome shotgun (WGS) entry which is preliminary data.</text>
</comment>